<dbReference type="EMBL" id="KN830169">
    <property type="protein sequence ID" value="KIK73038.1"/>
    <property type="molecule type" value="Genomic_DNA"/>
</dbReference>
<protein>
    <submittedName>
        <fullName evidence="2">Uncharacterized protein</fullName>
    </submittedName>
</protein>
<evidence type="ECO:0000313" key="2">
    <source>
        <dbReference type="EMBL" id="KIK73038.1"/>
    </source>
</evidence>
<gene>
    <name evidence="2" type="ORF">PAXRUDRAFT_21298</name>
</gene>
<feature type="transmembrane region" description="Helical" evidence="1">
    <location>
        <begin position="45"/>
        <end position="66"/>
    </location>
</feature>
<reference evidence="3" key="2">
    <citation type="submission" date="2015-01" db="EMBL/GenBank/DDBJ databases">
        <title>Evolutionary Origins and Diversification of the Mycorrhizal Mutualists.</title>
        <authorList>
            <consortium name="DOE Joint Genome Institute"/>
            <consortium name="Mycorrhizal Genomics Consortium"/>
            <person name="Kohler A."/>
            <person name="Kuo A."/>
            <person name="Nagy L.G."/>
            <person name="Floudas D."/>
            <person name="Copeland A."/>
            <person name="Barry K.W."/>
            <person name="Cichocki N."/>
            <person name="Veneault-Fourrey C."/>
            <person name="LaButti K."/>
            <person name="Lindquist E.A."/>
            <person name="Lipzen A."/>
            <person name="Lundell T."/>
            <person name="Morin E."/>
            <person name="Murat C."/>
            <person name="Riley R."/>
            <person name="Ohm R."/>
            <person name="Sun H."/>
            <person name="Tunlid A."/>
            <person name="Henrissat B."/>
            <person name="Grigoriev I.V."/>
            <person name="Hibbett D.S."/>
            <person name="Martin F."/>
        </authorList>
    </citation>
    <scope>NUCLEOTIDE SEQUENCE [LARGE SCALE GENOMIC DNA]</scope>
    <source>
        <strain evidence="3">Ve08.2h10</strain>
    </source>
</reference>
<dbReference type="InParanoid" id="A0A0D0CC36"/>
<sequence>MCKHEWECTVHSHSCLHASTVLSHQPPNLQYEYGVLTPTGLPVQFLRLLLSLVLSGLIVALVLFGATNEGGKDVKL</sequence>
<reference evidence="2 3" key="1">
    <citation type="submission" date="2014-04" db="EMBL/GenBank/DDBJ databases">
        <authorList>
            <consortium name="DOE Joint Genome Institute"/>
            <person name="Kuo A."/>
            <person name="Kohler A."/>
            <person name="Jargeat P."/>
            <person name="Nagy L.G."/>
            <person name="Floudas D."/>
            <person name="Copeland A."/>
            <person name="Barry K.W."/>
            <person name="Cichocki N."/>
            <person name="Veneault-Fourrey C."/>
            <person name="LaButti K."/>
            <person name="Lindquist E.A."/>
            <person name="Lipzen A."/>
            <person name="Lundell T."/>
            <person name="Morin E."/>
            <person name="Murat C."/>
            <person name="Sun H."/>
            <person name="Tunlid A."/>
            <person name="Henrissat B."/>
            <person name="Grigoriev I.V."/>
            <person name="Hibbett D.S."/>
            <person name="Martin F."/>
            <person name="Nordberg H.P."/>
            <person name="Cantor M.N."/>
            <person name="Hua S.X."/>
        </authorList>
    </citation>
    <scope>NUCLEOTIDE SEQUENCE [LARGE SCALE GENOMIC DNA]</scope>
    <source>
        <strain evidence="2 3">Ve08.2h10</strain>
    </source>
</reference>
<accession>A0A0D0CC36</accession>
<dbReference type="HOGENOM" id="CLU_2655222_0_0_1"/>
<keyword evidence="1" id="KW-0812">Transmembrane</keyword>
<organism evidence="2 3">
    <name type="scientific">Paxillus rubicundulus Ve08.2h10</name>
    <dbReference type="NCBI Taxonomy" id="930991"/>
    <lineage>
        <taxon>Eukaryota</taxon>
        <taxon>Fungi</taxon>
        <taxon>Dikarya</taxon>
        <taxon>Basidiomycota</taxon>
        <taxon>Agaricomycotina</taxon>
        <taxon>Agaricomycetes</taxon>
        <taxon>Agaricomycetidae</taxon>
        <taxon>Boletales</taxon>
        <taxon>Paxilineae</taxon>
        <taxon>Paxillaceae</taxon>
        <taxon>Paxillus</taxon>
    </lineage>
</organism>
<dbReference type="Proteomes" id="UP000054538">
    <property type="component" value="Unassembled WGS sequence"/>
</dbReference>
<keyword evidence="1" id="KW-1133">Transmembrane helix</keyword>
<proteinExistence type="predicted"/>
<keyword evidence="3" id="KW-1185">Reference proteome</keyword>
<name>A0A0D0CC36_9AGAM</name>
<evidence type="ECO:0000256" key="1">
    <source>
        <dbReference type="SAM" id="Phobius"/>
    </source>
</evidence>
<dbReference type="AlphaFoldDB" id="A0A0D0CC36"/>
<evidence type="ECO:0000313" key="3">
    <source>
        <dbReference type="Proteomes" id="UP000054538"/>
    </source>
</evidence>
<keyword evidence="1" id="KW-0472">Membrane</keyword>